<proteinExistence type="predicted"/>
<evidence type="ECO:0000313" key="4">
    <source>
        <dbReference type="EMBL" id="CAE10605.1"/>
    </source>
</evidence>
<dbReference type="Pfam" id="PF10080">
    <property type="entry name" value="FtrD-like"/>
    <property type="match status" value="1"/>
</dbReference>
<dbReference type="eggNOG" id="COG4393">
    <property type="taxonomic scope" value="Bacteria"/>
</dbReference>
<accession>Q7M8L7</accession>
<keyword evidence="1" id="KW-0472">Membrane</keyword>
<organism evidence="5">
    <name type="scientific">Wolinella succinogenes (strain ATCC 29543 / DSM 1740 / CCUG 13145 / JCM 31913 / LMG 7466 / NCTC 11488 / FDC 602W)</name>
    <name type="common">Vibrio succinogenes</name>
    <dbReference type="NCBI Taxonomy" id="273121"/>
    <lineage>
        <taxon>Bacteria</taxon>
        <taxon>Pseudomonadati</taxon>
        <taxon>Campylobacterota</taxon>
        <taxon>Epsilonproteobacteria</taxon>
        <taxon>Campylobacterales</taxon>
        <taxon>Helicobacteraceae</taxon>
        <taxon>Wolinella</taxon>
    </lineage>
</organism>
<evidence type="ECO:0000259" key="2">
    <source>
        <dbReference type="Pfam" id="PF04945"/>
    </source>
</evidence>
<evidence type="ECO:0000313" key="5">
    <source>
        <dbReference type="Proteomes" id="UP000000422"/>
    </source>
</evidence>
<protein>
    <submittedName>
        <fullName evidence="4">INTEGRAL MEMBRANE PROTEIN</fullName>
    </submittedName>
</protein>
<dbReference type="EMBL" id="BX571661">
    <property type="protein sequence ID" value="CAE10605.1"/>
    <property type="molecule type" value="Genomic_DNA"/>
</dbReference>
<dbReference type="InterPro" id="IPR018758">
    <property type="entry name" value="FtrD-like"/>
</dbReference>
<evidence type="ECO:0000256" key="1">
    <source>
        <dbReference type="SAM" id="Phobius"/>
    </source>
</evidence>
<reference evidence="4 5" key="1">
    <citation type="journal article" date="2003" name="Proc. Natl. Acad. Sci. U.S.A.">
        <title>Complete genome sequence and analysis of Wolinella succinogenes.</title>
        <authorList>
            <person name="Baar C."/>
            <person name="Eppinger M."/>
            <person name="Raddatz G."/>
            <person name="Simon JM."/>
            <person name="Lanz C."/>
            <person name="Klimmek O."/>
            <person name="Nandakumar R."/>
            <person name="Gross R."/>
            <person name="Rosinus A."/>
            <person name="Keller H."/>
            <person name="Jagtap P."/>
            <person name="Linke B."/>
            <person name="Meyer F."/>
            <person name="Lederer H."/>
            <person name="Schuster S.C."/>
        </authorList>
    </citation>
    <scope>NUCLEOTIDE SEQUENCE [LARGE SCALE GENOMIC DNA]</scope>
    <source>
        <strain evidence="5">ATCC 29543 / DSM 1740 / CCUG 13145 / JCM 31913 / LMG 7466 / NCTC 11488 / FDC 602W</strain>
    </source>
</reference>
<dbReference type="STRING" id="273121.WS1562"/>
<dbReference type="Pfam" id="PF04945">
    <property type="entry name" value="YHS"/>
    <property type="match status" value="1"/>
</dbReference>
<dbReference type="Proteomes" id="UP000000422">
    <property type="component" value="Chromosome"/>
</dbReference>
<feature type="transmembrane region" description="Helical" evidence="1">
    <location>
        <begin position="6"/>
        <end position="23"/>
    </location>
</feature>
<dbReference type="eggNOG" id="COG3350">
    <property type="taxonomic scope" value="Bacteria"/>
</dbReference>
<dbReference type="HOGENOM" id="CLU_045824_1_1_7"/>
<feature type="transmembrane region" description="Helical" evidence="1">
    <location>
        <begin position="35"/>
        <end position="54"/>
    </location>
</feature>
<feature type="domain" description="Membrane iron-sulfur containing protein FtrD-like" evidence="3">
    <location>
        <begin position="295"/>
        <end position="397"/>
    </location>
</feature>
<feature type="transmembrane region" description="Helical" evidence="1">
    <location>
        <begin position="197"/>
        <end position="217"/>
    </location>
</feature>
<sequence>MSIYFFHAMQAFFGVILLLALWSPKITLLESLLSLALGALGGISLYEISALYLLSPTLKIATDGMLLALLALFWPLFWLANPWPKRLWIALLGVGFGVEYGVMSQDFPLLKGELLDTLSILSLGLLVLALLFLALLLWLFSRIFASISPQAKRVCLWLVTLLLLGKILGEVGIALMRLGILPTHAWLLSLVAKLLHYAFWLPYIYGGIALILLGFYIQKRPLLRPKEELGSILFRRLKAERERMGRFFGASVAILFLSAGFLLYYDLYASRPPKISTPEVLEPVNGEFRIAMERLRDNDLHRFAYVTDEGNKVRFFLLNRYPDRDAPVAVFDACMICGDMGYVKKGEELICIACNVRIFIPSVGKEGGCNPIPFPYEFDGKEVIIKLETILKGVHYFSEVVEKSVSDPVSGAKIINLKAPKTYIFGGKTYYFENEANYERFKENPEAFAGEATHAHWRAQGYKAMEETK</sequence>
<keyword evidence="1" id="KW-1133">Transmembrane helix</keyword>
<feature type="transmembrane region" description="Helical" evidence="1">
    <location>
        <begin position="60"/>
        <end position="80"/>
    </location>
</feature>
<feature type="transmembrane region" description="Helical" evidence="1">
    <location>
        <begin position="123"/>
        <end position="144"/>
    </location>
</feature>
<keyword evidence="1" id="KW-0812">Transmembrane</keyword>
<feature type="domain" description="YHS" evidence="2">
    <location>
        <begin position="405"/>
        <end position="451"/>
    </location>
</feature>
<gene>
    <name evidence="4" type="ordered locus">WS1562</name>
</gene>
<feature type="transmembrane region" description="Helical" evidence="1">
    <location>
        <begin position="87"/>
        <end position="103"/>
    </location>
</feature>
<name>Q7M8L7_WOLSU</name>
<feature type="transmembrane region" description="Helical" evidence="1">
    <location>
        <begin position="245"/>
        <end position="265"/>
    </location>
</feature>
<dbReference type="InterPro" id="IPR007029">
    <property type="entry name" value="YHS_dom"/>
</dbReference>
<dbReference type="KEGG" id="wsu:WS1562"/>
<feature type="transmembrane region" description="Helical" evidence="1">
    <location>
        <begin position="156"/>
        <end position="177"/>
    </location>
</feature>
<dbReference type="AlphaFoldDB" id="Q7M8L7"/>
<evidence type="ECO:0000259" key="3">
    <source>
        <dbReference type="Pfam" id="PF10080"/>
    </source>
</evidence>
<keyword evidence="5" id="KW-1185">Reference proteome</keyword>
<dbReference type="RefSeq" id="WP_011139389.1">
    <property type="nucleotide sequence ID" value="NC_005090.1"/>
</dbReference>